<evidence type="ECO:0000313" key="6">
    <source>
        <dbReference type="EMBL" id="KAI7846369.1"/>
    </source>
</evidence>
<proteinExistence type="predicted"/>
<dbReference type="AlphaFoldDB" id="A0AAD5E1I8"/>
<keyword evidence="3" id="KW-1133">Transmembrane helix</keyword>
<evidence type="ECO:0000256" key="2">
    <source>
        <dbReference type="ARBA" id="ARBA00022692"/>
    </source>
</evidence>
<dbReference type="InterPro" id="IPR000626">
    <property type="entry name" value="Ubiquitin-like_dom"/>
</dbReference>
<dbReference type="EMBL" id="JADXDR010000003">
    <property type="protein sequence ID" value="KAI7846369.1"/>
    <property type="molecule type" value="Genomic_DNA"/>
</dbReference>
<evidence type="ECO:0000256" key="4">
    <source>
        <dbReference type="ARBA" id="ARBA00023136"/>
    </source>
</evidence>
<dbReference type="PANTHER" id="PTHR12943">
    <property type="entry name" value="HOMOCYSTEINE-RESPONSIVE ENDOPLASMIC RETICULUM-RESIDENT UNIQUITIN-LIKE DOMAIN HERPUD PROTEIN FAMILY MEMBER"/>
    <property type="match status" value="1"/>
</dbReference>
<dbReference type="GO" id="GO:0016020">
    <property type="term" value="C:membrane"/>
    <property type="evidence" value="ECO:0007669"/>
    <property type="project" value="UniProtKB-SubCell"/>
</dbReference>
<dbReference type="InterPro" id="IPR029071">
    <property type="entry name" value="Ubiquitin-like_domsf"/>
</dbReference>
<dbReference type="PROSITE" id="PS50053">
    <property type="entry name" value="UBIQUITIN_2"/>
    <property type="match status" value="1"/>
</dbReference>
<dbReference type="GO" id="GO:0030968">
    <property type="term" value="P:endoplasmic reticulum unfolded protein response"/>
    <property type="evidence" value="ECO:0007669"/>
    <property type="project" value="TreeGrafter"/>
</dbReference>
<name>A0AAD5E1I8_9CHLO</name>
<comment type="subcellular location">
    <subcellularLocation>
        <location evidence="1">Membrane</location>
    </subcellularLocation>
</comment>
<dbReference type="Proteomes" id="UP001205105">
    <property type="component" value="Unassembled WGS sequence"/>
</dbReference>
<comment type="caution">
    <text evidence="6">The sequence shown here is derived from an EMBL/GenBank/DDBJ whole genome shotgun (WGS) entry which is preliminary data.</text>
</comment>
<protein>
    <recommendedName>
        <fullName evidence="5">Ubiquitin-like domain-containing protein</fullName>
    </recommendedName>
</protein>
<evidence type="ECO:0000256" key="1">
    <source>
        <dbReference type="ARBA" id="ARBA00004370"/>
    </source>
</evidence>
<keyword evidence="4" id="KW-0472">Membrane</keyword>
<dbReference type="InterPro" id="IPR039751">
    <property type="entry name" value="HERPUD1/2"/>
</dbReference>
<evidence type="ECO:0000259" key="5">
    <source>
        <dbReference type="PROSITE" id="PS50053"/>
    </source>
</evidence>
<reference evidence="6" key="1">
    <citation type="submission" date="2020-11" db="EMBL/GenBank/DDBJ databases">
        <title>Chlorella ohadii genome sequencing and assembly.</title>
        <authorList>
            <person name="Murik O."/>
            <person name="Treves H."/>
            <person name="Kedem I."/>
            <person name="Shotland Y."/>
            <person name="Kaplan A."/>
        </authorList>
    </citation>
    <scope>NUCLEOTIDE SEQUENCE</scope>
    <source>
        <strain evidence="6">1</strain>
    </source>
</reference>
<accession>A0AAD5E1I8</accession>
<dbReference type="SUPFAM" id="SSF54236">
    <property type="entry name" value="Ubiquitin-like"/>
    <property type="match status" value="1"/>
</dbReference>
<evidence type="ECO:0000313" key="7">
    <source>
        <dbReference type="Proteomes" id="UP001205105"/>
    </source>
</evidence>
<dbReference type="PANTHER" id="PTHR12943:SF27">
    <property type="entry name" value="HOMOCYSTEINE-INDUCED ENDOPLASMIC RETICULUM PROTEIN, ISOFORM A"/>
    <property type="match status" value="1"/>
</dbReference>
<evidence type="ECO:0000256" key="3">
    <source>
        <dbReference type="ARBA" id="ARBA00022989"/>
    </source>
</evidence>
<sequence>MADGDLVLSIKNPGRPTAEDFRLTLRPSATVRELKAALQERYPGNPAPATVTAIYAGRVLKDDNAVLSSFIVPAIAFVPTLIPVPQPVLPAYMTGDAAAQQQQQQQQQGAEGAAPAQQALPPGQVLMAAPMAVPYQLPYGVAVPQMPQQVFVQGAQLRHRRQQQQQAQQQQQHPGMLPHGLANMLRQQQLQHGALPPHLAEALRRHDAAVAAAAGAPAAAGAAAVAGRAVPGQAPRRPMLNVVVRLNMRALLQLLVLTVVVYQHCPPGRFLMLALVVGFFTSLIPGWNVNPDDAAAIAAAQAMFAAEEEEAAAAGIR</sequence>
<feature type="domain" description="Ubiquitin-like" evidence="5">
    <location>
        <begin position="6"/>
        <end position="66"/>
    </location>
</feature>
<keyword evidence="2" id="KW-0812">Transmembrane</keyword>
<keyword evidence="7" id="KW-1185">Reference proteome</keyword>
<dbReference type="Gene3D" id="3.10.20.90">
    <property type="entry name" value="Phosphatidylinositol 3-kinase Catalytic Subunit, Chain A, domain 1"/>
    <property type="match status" value="1"/>
</dbReference>
<gene>
    <name evidence="6" type="ORF">COHA_000080</name>
</gene>
<organism evidence="6 7">
    <name type="scientific">Chlorella ohadii</name>
    <dbReference type="NCBI Taxonomy" id="2649997"/>
    <lineage>
        <taxon>Eukaryota</taxon>
        <taxon>Viridiplantae</taxon>
        <taxon>Chlorophyta</taxon>
        <taxon>core chlorophytes</taxon>
        <taxon>Trebouxiophyceae</taxon>
        <taxon>Chlorellales</taxon>
        <taxon>Chlorellaceae</taxon>
        <taxon>Chlorella clade</taxon>
        <taxon>Chlorella</taxon>
    </lineage>
</organism>